<evidence type="ECO:0000313" key="3">
    <source>
        <dbReference type="EMBL" id="KAF2259826.1"/>
    </source>
</evidence>
<evidence type="ECO:0000256" key="2">
    <source>
        <dbReference type="SAM" id="MobiDB-lite"/>
    </source>
</evidence>
<dbReference type="AlphaFoldDB" id="A0A9P4N5T4"/>
<protein>
    <submittedName>
        <fullName evidence="3">Uncharacterized protein</fullName>
    </submittedName>
</protein>
<dbReference type="OrthoDB" id="2120024at2759"/>
<reference evidence="4" key="1">
    <citation type="journal article" date="2020" name="Stud. Mycol.">
        <title>101 Dothideomycetes genomes: A test case for predicting lifestyles and emergence of pathogens.</title>
        <authorList>
            <person name="Haridas S."/>
            <person name="Albert R."/>
            <person name="Binder M."/>
            <person name="Bloem J."/>
            <person name="LaButti K."/>
            <person name="Salamov A."/>
            <person name="Andreopoulos B."/>
            <person name="Baker S."/>
            <person name="Barry K."/>
            <person name="Bills G."/>
            <person name="Bluhm B."/>
            <person name="Cannon C."/>
            <person name="Castanera R."/>
            <person name="Culley D."/>
            <person name="Daum C."/>
            <person name="Ezra D."/>
            <person name="Gonzalez J."/>
            <person name="Henrissat B."/>
            <person name="Kuo A."/>
            <person name="Liang C."/>
            <person name="Lipzen A."/>
            <person name="Lutzoni F."/>
            <person name="Magnuson J."/>
            <person name="Mondo S."/>
            <person name="Nolan M."/>
            <person name="Ohm R."/>
            <person name="Pangilinan J."/>
            <person name="Park H.-J."/>
            <person name="Ramirez L."/>
            <person name="Alfaro M."/>
            <person name="Sun H."/>
            <person name="Tritt A."/>
            <person name="Yoshinaga Y."/>
            <person name="Zwiers L.-H."/>
            <person name="Turgeon B."/>
            <person name="Goodwin S."/>
            <person name="Spatafora J."/>
            <person name="Crous P."/>
            <person name="Grigoriev I."/>
        </authorList>
    </citation>
    <scope>NUCLEOTIDE SEQUENCE [LARGE SCALE GENOMIC DNA]</scope>
    <source>
        <strain evidence="4">CBS 304.66</strain>
    </source>
</reference>
<comment type="caution">
    <text evidence="3">The sequence shown here is derived from an EMBL/GenBank/DDBJ whole genome shotgun (WGS) entry which is preliminary data.</text>
</comment>
<organism evidence="3 4">
    <name type="scientific">Lojkania enalia</name>
    <dbReference type="NCBI Taxonomy" id="147567"/>
    <lineage>
        <taxon>Eukaryota</taxon>
        <taxon>Fungi</taxon>
        <taxon>Dikarya</taxon>
        <taxon>Ascomycota</taxon>
        <taxon>Pezizomycotina</taxon>
        <taxon>Dothideomycetes</taxon>
        <taxon>Pleosporomycetidae</taxon>
        <taxon>Pleosporales</taxon>
        <taxon>Pleosporales incertae sedis</taxon>
        <taxon>Lojkania</taxon>
    </lineage>
</organism>
<name>A0A9P4N5T4_9PLEO</name>
<feature type="coiled-coil region" evidence="1">
    <location>
        <begin position="91"/>
        <end position="118"/>
    </location>
</feature>
<evidence type="ECO:0000313" key="4">
    <source>
        <dbReference type="Proteomes" id="UP000800093"/>
    </source>
</evidence>
<proteinExistence type="predicted"/>
<evidence type="ECO:0000256" key="1">
    <source>
        <dbReference type="SAM" id="Coils"/>
    </source>
</evidence>
<accession>A0A9P4N5T4</accession>
<dbReference type="EMBL" id="ML986697">
    <property type="protein sequence ID" value="KAF2259826.1"/>
    <property type="molecule type" value="Genomic_DNA"/>
</dbReference>
<sequence>MPIPPQMFASMLGLRRVPLFSRQIARIARRRYTTKPPPQPQGEPARKESKGLSANFYRSFGSPILKTFLGALFTYQVIYWGWLKLEMLDIQREKNDEIKQLQREVTQAKHEARIKRDTEENRKTDVTVEGVGSQSTSWIDMLRGFWR</sequence>
<feature type="region of interest" description="Disordered" evidence="2">
    <location>
        <begin position="30"/>
        <end position="49"/>
    </location>
</feature>
<gene>
    <name evidence="3" type="ORF">CC78DRAFT_620713</name>
</gene>
<keyword evidence="4" id="KW-1185">Reference proteome</keyword>
<dbReference type="Proteomes" id="UP000800093">
    <property type="component" value="Unassembled WGS sequence"/>
</dbReference>
<keyword evidence="1" id="KW-0175">Coiled coil</keyword>